<name>A0A0B7ASL5_9EUPU</name>
<evidence type="ECO:0000256" key="1">
    <source>
        <dbReference type="SAM" id="MobiDB-lite"/>
    </source>
</evidence>
<dbReference type="EMBL" id="HACG01037134">
    <property type="protein sequence ID" value="CEK83999.1"/>
    <property type="molecule type" value="Transcribed_RNA"/>
</dbReference>
<proteinExistence type="predicted"/>
<reference evidence="2" key="1">
    <citation type="submission" date="2014-12" db="EMBL/GenBank/DDBJ databases">
        <title>Insight into the proteome of Arion vulgaris.</title>
        <authorList>
            <person name="Aradska J."/>
            <person name="Bulat T."/>
            <person name="Smidak R."/>
            <person name="Sarate P."/>
            <person name="Gangsoo J."/>
            <person name="Sialana F."/>
            <person name="Bilban M."/>
            <person name="Lubec G."/>
        </authorList>
    </citation>
    <scope>NUCLEOTIDE SEQUENCE</scope>
    <source>
        <tissue evidence="2">Skin</tissue>
    </source>
</reference>
<sequence>MKDWRRGRQRRRWFQDVTDDLNMTVAEAGHMAYETDKNSEGLLGRQSSAQDRLFDDDAHI</sequence>
<organism evidence="2">
    <name type="scientific">Arion vulgaris</name>
    <dbReference type="NCBI Taxonomy" id="1028688"/>
    <lineage>
        <taxon>Eukaryota</taxon>
        <taxon>Metazoa</taxon>
        <taxon>Spiralia</taxon>
        <taxon>Lophotrochozoa</taxon>
        <taxon>Mollusca</taxon>
        <taxon>Gastropoda</taxon>
        <taxon>Heterobranchia</taxon>
        <taxon>Euthyneura</taxon>
        <taxon>Panpulmonata</taxon>
        <taxon>Eupulmonata</taxon>
        <taxon>Stylommatophora</taxon>
        <taxon>Helicina</taxon>
        <taxon>Arionoidea</taxon>
        <taxon>Arionidae</taxon>
        <taxon>Arion</taxon>
    </lineage>
</organism>
<gene>
    <name evidence="2" type="primary">ORF140166</name>
</gene>
<feature type="region of interest" description="Disordered" evidence="1">
    <location>
        <begin position="36"/>
        <end position="60"/>
    </location>
</feature>
<accession>A0A0B7ASL5</accession>
<protein>
    <submittedName>
        <fullName evidence="2">Uncharacterized protein</fullName>
    </submittedName>
</protein>
<evidence type="ECO:0000313" key="2">
    <source>
        <dbReference type="EMBL" id="CEK83999.1"/>
    </source>
</evidence>
<dbReference type="AlphaFoldDB" id="A0A0B7ASL5"/>